<dbReference type="Pfam" id="PF13514">
    <property type="entry name" value="AAA_27"/>
    <property type="match status" value="1"/>
</dbReference>
<protein>
    <submittedName>
        <fullName evidence="3">Chromosome segregation protein</fullName>
    </submittedName>
</protein>
<dbReference type="InterPro" id="IPR038734">
    <property type="entry name" value="YhaN_AAA"/>
</dbReference>
<dbReference type="KEGG" id="fmr:Fuma_03978"/>
<dbReference type="EMBL" id="CP017641">
    <property type="protein sequence ID" value="APZ94350.1"/>
    <property type="molecule type" value="Genomic_DNA"/>
</dbReference>
<keyword evidence="1" id="KW-0175">Coiled coil</keyword>
<evidence type="ECO:0000313" key="4">
    <source>
        <dbReference type="Proteomes" id="UP000187735"/>
    </source>
</evidence>
<sequence length="1182" mass="132282">MRIRRLDLLSFGPFSGQSLTFDDGDFGLHLVYGPNEAGKSSSLRALQQLLFGIAPPTKCRDDFVHSHNDLRIGGLFEDRDGRMLEVIRRKGGQNSLRAADDKTVADPEQLNEMLHHMDARRFRTQFGIDYQQLVAGGRDIATGKGDLGASLFAAGSGTADLQKVLKTLEEDGERLFKATGRIPAINKGLADLRAARKRVKEAQLAGSDWQRHDQELKQFHEKKAVVDADMARLQAQLNRLQRFADALPVIAELKPLRKKLQNLTTVPRLRREFGDERREAAADLRNAQSTQTRLQQEIQALEQSLLEVNAPSTLLQHSSAIEELYAELGRYRGLQKECPDLLIRRQQYEQQALRRLQELGKPADLKCAEELRIGPAERQRIRELGEQRSGIFQAVSEATNLLADRSQKLNDVTAELASLQEPKDVAPLQRAIQRINRQGDLDQQLSDAQQLADNTQSQIERDLKKLPLWAGSPEQLEVLPLPSTESINRCERQIEELADRERDAQKERRRLQRELNRITGKLEDIRLQQDVPTEAELTEARQLRDAGWKLLRQHLDGDGDDSAVSEFIAKFDGTAELTTAFEKAASQADDIVDRLRREADLVAQKAQLLADMHLTERDLAASGQDLDELRKSHSDVANSWTQLWQASSIQPLPPPDMKAWLEQQAALVESLEDLRQQQAAVTALNAELENCRSILCPFLSPEAGVLSDKPLSNLIDLCQQQIDQHGKAAQQHTTLLQRLKTLEAETATAERQLETAKAEQQTWLTRWADAVAVLGREGDLTPAEAGALLDAVDELFDDIRNERKIAEQAEAKQAEAAEYDQSVRHVTELVAVEIGDMPIAQAVADLNDRLTGARTQQATLTGRQEQIENLTRQLTDVEQNILNQSALLDELCREAGADKIEDLPIIEQQSDERQRLEELLANRESEVRRLARGTDLETFIAQAEAEDADQLEPQIAQLNAQLRELKPDGDRLSESIGSLRRKLDEMDGSAAASHAADEAESILAKLRSDAEQFVRVKLGAGILKRSIERYRERNQGPVLERASQLFAQLTLGAFDALQADYDDNHNPILVGVRPESRRLVPVEGMSEGTCDQLYLALRIASLEAHFAQSDPVPFIVDDILIQFDDARSVAALEVLTELSRQTQVIMFTHHRHIVDLANTHLAETGALFTQSLADAQVVKPEV</sequence>
<reference evidence="3 4" key="1">
    <citation type="journal article" date="2016" name="Front. Microbiol.">
        <title>Fuerstia marisgermanicae gen. nov., sp. nov., an Unusual Member of the Phylum Planctomycetes from the German Wadden Sea.</title>
        <authorList>
            <person name="Kohn T."/>
            <person name="Heuer A."/>
            <person name="Jogler M."/>
            <person name="Vollmers J."/>
            <person name="Boedeker C."/>
            <person name="Bunk B."/>
            <person name="Rast P."/>
            <person name="Borchert D."/>
            <person name="Glockner I."/>
            <person name="Freese H.M."/>
            <person name="Klenk H.P."/>
            <person name="Overmann J."/>
            <person name="Kaster A.K."/>
            <person name="Rohde M."/>
            <person name="Wiegand S."/>
            <person name="Jogler C."/>
        </authorList>
    </citation>
    <scope>NUCLEOTIDE SEQUENCE [LARGE SCALE GENOMIC DNA]</scope>
    <source>
        <strain evidence="3 4">NH11</strain>
    </source>
</reference>
<evidence type="ECO:0000256" key="1">
    <source>
        <dbReference type="SAM" id="Coils"/>
    </source>
</evidence>
<proteinExistence type="predicted"/>
<accession>A0A1P8WJW3</accession>
<gene>
    <name evidence="3" type="ORF">Fuma_03978</name>
</gene>
<feature type="coiled-coil region" evidence="1">
    <location>
        <begin position="277"/>
        <end position="304"/>
    </location>
</feature>
<dbReference type="Gene3D" id="3.40.50.300">
    <property type="entry name" value="P-loop containing nucleotide triphosphate hydrolases"/>
    <property type="match status" value="2"/>
</dbReference>
<feature type="coiled-coil region" evidence="1">
    <location>
        <begin position="732"/>
        <end position="759"/>
    </location>
</feature>
<name>A0A1P8WJW3_9PLAN</name>
<feature type="coiled-coil region" evidence="1">
    <location>
        <begin position="657"/>
        <end position="691"/>
    </location>
</feature>
<feature type="coiled-coil region" evidence="1">
    <location>
        <begin position="487"/>
        <end position="528"/>
    </location>
</feature>
<dbReference type="PANTHER" id="PTHR41259">
    <property type="entry name" value="DOUBLE-STRAND BREAK REPAIR RAD50 ATPASE, PUTATIVE-RELATED"/>
    <property type="match status" value="1"/>
</dbReference>
<dbReference type="SUPFAM" id="SSF52540">
    <property type="entry name" value="P-loop containing nucleoside triphosphate hydrolases"/>
    <property type="match status" value="1"/>
</dbReference>
<organism evidence="3 4">
    <name type="scientific">Fuerstiella marisgermanici</name>
    <dbReference type="NCBI Taxonomy" id="1891926"/>
    <lineage>
        <taxon>Bacteria</taxon>
        <taxon>Pseudomonadati</taxon>
        <taxon>Planctomycetota</taxon>
        <taxon>Planctomycetia</taxon>
        <taxon>Planctomycetales</taxon>
        <taxon>Planctomycetaceae</taxon>
        <taxon>Fuerstiella</taxon>
    </lineage>
</organism>
<dbReference type="InterPro" id="IPR027417">
    <property type="entry name" value="P-loop_NTPase"/>
</dbReference>
<dbReference type="STRING" id="1891926.Fuma_03978"/>
<keyword evidence="4" id="KW-1185">Reference proteome</keyword>
<dbReference type="PANTHER" id="PTHR41259:SF1">
    <property type="entry name" value="DOUBLE-STRAND BREAK REPAIR RAD50 ATPASE, PUTATIVE-RELATED"/>
    <property type="match status" value="1"/>
</dbReference>
<dbReference type="RefSeq" id="WP_077025669.1">
    <property type="nucleotide sequence ID" value="NZ_CP017641.1"/>
</dbReference>
<evidence type="ECO:0000313" key="3">
    <source>
        <dbReference type="EMBL" id="APZ94350.1"/>
    </source>
</evidence>
<feature type="domain" description="YhaN AAA" evidence="2">
    <location>
        <begin position="1"/>
        <end position="209"/>
    </location>
</feature>
<dbReference type="OrthoDB" id="9764467at2"/>
<dbReference type="Proteomes" id="UP000187735">
    <property type="component" value="Chromosome"/>
</dbReference>
<dbReference type="AlphaFoldDB" id="A0A1P8WJW3"/>
<evidence type="ECO:0000259" key="2">
    <source>
        <dbReference type="Pfam" id="PF13514"/>
    </source>
</evidence>
<feature type="coiled-coil region" evidence="1">
    <location>
        <begin position="860"/>
        <end position="933"/>
    </location>
</feature>